<feature type="domain" description="Prokaryotic-type class I peptide chain release factors" evidence="6">
    <location>
        <begin position="44"/>
        <end position="144"/>
    </location>
</feature>
<feature type="compositionally biased region" description="Basic residues" evidence="5">
    <location>
        <begin position="124"/>
        <end position="137"/>
    </location>
</feature>
<organism evidence="7 8">
    <name type="scientific">Conidiobolus coronatus (strain ATCC 28846 / CBS 209.66 / NRRL 28638)</name>
    <name type="common">Delacroixia coronata</name>
    <dbReference type="NCBI Taxonomy" id="796925"/>
    <lineage>
        <taxon>Eukaryota</taxon>
        <taxon>Fungi</taxon>
        <taxon>Fungi incertae sedis</taxon>
        <taxon>Zoopagomycota</taxon>
        <taxon>Entomophthoromycotina</taxon>
        <taxon>Entomophthoromycetes</taxon>
        <taxon>Entomophthorales</taxon>
        <taxon>Ancylistaceae</taxon>
        <taxon>Conidiobolus</taxon>
    </lineage>
</organism>
<keyword evidence="4" id="KW-0496">Mitochondrion</keyword>
<name>A0A137NT33_CONC2</name>
<dbReference type="OrthoDB" id="277888at2759"/>
<evidence type="ECO:0000259" key="6">
    <source>
        <dbReference type="Pfam" id="PF00472"/>
    </source>
</evidence>
<keyword evidence="3" id="KW-0809">Transit peptide</keyword>
<dbReference type="AlphaFoldDB" id="A0A137NT33"/>
<dbReference type="SUPFAM" id="SSF75620">
    <property type="entry name" value="Release factor"/>
    <property type="match status" value="1"/>
</dbReference>
<reference evidence="7 8" key="1">
    <citation type="journal article" date="2015" name="Genome Biol. Evol.">
        <title>Phylogenomic analyses indicate that early fungi evolved digesting cell walls of algal ancestors of land plants.</title>
        <authorList>
            <person name="Chang Y."/>
            <person name="Wang S."/>
            <person name="Sekimoto S."/>
            <person name="Aerts A.L."/>
            <person name="Choi C."/>
            <person name="Clum A."/>
            <person name="LaButti K.M."/>
            <person name="Lindquist E.A."/>
            <person name="Yee Ngan C."/>
            <person name="Ohm R.A."/>
            <person name="Salamov A.A."/>
            <person name="Grigoriev I.V."/>
            <person name="Spatafora J.W."/>
            <person name="Berbee M.L."/>
        </authorList>
    </citation>
    <scope>NUCLEOTIDE SEQUENCE [LARGE SCALE GENOMIC DNA]</scope>
    <source>
        <strain evidence="7 8">NRRL 28638</strain>
    </source>
</reference>
<evidence type="ECO:0000256" key="2">
    <source>
        <dbReference type="ARBA" id="ARBA00010835"/>
    </source>
</evidence>
<evidence type="ECO:0000256" key="3">
    <source>
        <dbReference type="ARBA" id="ARBA00022946"/>
    </source>
</evidence>
<protein>
    <submittedName>
        <fullName evidence="7">RF-1-domain-containing protein</fullName>
    </submittedName>
</protein>
<evidence type="ECO:0000256" key="5">
    <source>
        <dbReference type="SAM" id="MobiDB-lite"/>
    </source>
</evidence>
<dbReference type="EMBL" id="KQ964799">
    <property type="protein sequence ID" value="KXN65896.1"/>
    <property type="molecule type" value="Genomic_DNA"/>
</dbReference>
<evidence type="ECO:0000313" key="7">
    <source>
        <dbReference type="EMBL" id="KXN65896.1"/>
    </source>
</evidence>
<evidence type="ECO:0000256" key="4">
    <source>
        <dbReference type="ARBA" id="ARBA00023128"/>
    </source>
</evidence>
<dbReference type="InterPro" id="IPR052405">
    <property type="entry name" value="Mito_Transl_Release_Factor"/>
</dbReference>
<sequence length="173" mass="19783">MMILNSIIKRVGFQFNPTQLTNKFSSIPYLLNNSTLLKKEVSKAIKIELKEEDLRETFVKGSGNGGQAINKTNSNVELVHLPTGIRLQCQKTRSQSENRKIARKMMMQKLDELYNGNQSKKALKIQKLKKQKAKSRKRALEKYSNKEEVCEAEEVLSKEVKIEVESEALNKSP</sequence>
<evidence type="ECO:0000313" key="8">
    <source>
        <dbReference type="Proteomes" id="UP000070444"/>
    </source>
</evidence>
<dbReference type="Gene3D" id="3.30.160.20">
    <property type="match status" value="1"/>
</dbReference>
<comment type="similarity">
    <text evidence="2">Belongs to the prokaryotic/mitochondrial release factor family.</text>
</comment>
<dbReference type="GO" id="GO:0005739">
    <property type="term" value="C:mitochondrion"/>
    <property type="evidence" value="ECO:0007669"/>
    <property type="project" value="UniProtKB-SubCell"/>
</dbReference>
<dbReference type="PANTHER" id="PTHR46203">
    <property type="entry name" value="PROBABLE PEPTIDE CHAIN RELEASE FACTOR C12ORF65"/>
    <property type="match status" value="1"/>
</dbReference>
<dbReference type="FunFam" id="3.30.160.20:FF:000065">
    <property type="entry name" value="Peptidyl-tRNA hydrolase domain protein"/>
    <property type="match status" value="1"/>
</dbReference>
<dbReference type="PANTHER" id="PTHR46203:SF1">
    <property type="entry name" value="MITOCHONDRIAL TRANSLATION RELEASE FACTOR IN RESCUE"/>
    <property type="match status" value="1"/>
</dbReference>
<keyword evidence="8" id="KW-1185">Reference proteome</keyword>
<dbReference type="GO" id="GO:0003747">
    <property type="term" value="F:translation release factor activity"/>
    <property type="evidence" value="ECO:0007669"/>
    <property type="project" value="InterPro"/>
</dbReference>
<dbReference type="InterPro" id="IPR000352">
    <property type="entry name" value="Pep_chain_release_fac_I"/>
</dbReference>
<dbReference type="GO" id="GO:0032543">
    <property type="term" value="P:mitochondrial translation"/>
    <property type="evidence" value="ECO:0007669"/>
    <property type="project" value="UniProtKB-ARBA"/>
</dbReference>
<feature type="region of interest" description="Disordered" evidence="5">
    <location>
        <begin position="124"/>
        <end position="143"/>
    </location>
</feature>
<gene>
    <name evidence="7" type="ORF">CONCODRAFT_80651</name>
</gene>
<dbReference type="Proteomes" id="UP000070444">
    <property type="component" value="Unassembled WGS sequence"/>
</dbReference>
<comment type="subcellular location">
    <subcellularLocation>
        <location evidence="1">Mitochondrion</location>
    </subcellularLocation>
</comment>
<dbReference type="InterPro" id="IPR045853">
    <property type="entry name" value="Pep_chain_release_fac_I_sf"/>
</dbReference>
<accession>A0A137NT33</accession>
<evidence type="ECO:0000256" key="1">
    <source>
        <dbReference type="ARBA" id="ARBA00004173"/>
    </source>
</evidence>
<dbReference type="Pfam" id="PF00472">
    <property type="entry name" value="RF-1"/>
    <property type="match status" value="1"/>
</dbReference>
<proteinExistence type="inferred from homology"/>